<keyword evidence="2" id="KW-1185">Reference proteome</keyword>
<dbReference type="Proteomes" id="UP000306477">
    <property type="component" value="Unassembled WGS sequence"/>
</dbReference>
<evidence type="ECO:0000313" key="1">
    <source>
        <dbReference type="EMBL" id="THE09929.1"/>
    </source>
</evidence>
<proteinExistence type="predicted"/>
<comment type="caution">
    <text evidence="1">The sequence shown here is derived from an EMBL/GenBank/DDBJ whole genome shotgun (WGS) entry which is preliminary data.</text>
</comment>
<evidence type="ECO:0000313" key="2">
    <source>
        <dbReference type="Proteomes" id="UP000306477"/>
    </source>
</evidence>
<dbReference type="AlphaFoldDB" id="A0A4S3PKJ7"/>
<organism evidence="1 2">
    <name type="scientific">Bacillus timonensis</name>
    <dbReference type="NCBI Taxonomy" id="1033734"/>
    <lineage>
        <taxon>Bacteria</taxon>
        <taxon>Bacillati</taxon>
        <taxon>Bacillota</taxon>
        <taxon>Bacilli</taxon>
        <taxon>Bacillales</taxon>
        <taxon>Bacillaceae</taxon>
        <taxon>Bacillus</taxon>
    </lineage>
</organism>
<sequence>MFKTVHCPNCNIVYKKDDEVILDMYNTIHHQDCFHYDIPIKDRCSFGEICEKYDFFNELLPLN</sequence>
<reference evidence="1 2" key="1">
    <citation type="journal article" date="2019" name="Indoor Air">
        <title>Impacts of indoor surface finishes on bacterial viability.</title>
        <authorList>
            <person name="Hu J."/>
            <person name="Maamar S.B."/>
            <person name="Glawe A.J."/>
            <person name="Gottel N."/>
            <person name="Gilbert J.A."/>
            <person name="Hartmann E.M."/>
        </authorList>
    </citation>
    <scope>NUCLEOTIDE SEQUENCE [LARGE SCALE GENOMIC DNA]</scope>
    <source>
        <strain evidence="1 2">AF060A6</strain>
    </source>
</reference>
<gene>
    <name evidence="1" type="ORF">E1I69_20660</name>
</gene>
<dbReference type="EMBL" id="SLUB01000059">
    <property type="protein sequence ID" value="THE09929.1"/>
    <property type="molecule type" value="Genomic_DNA"/>
</dbReference>
<name>A0A4S3PKJ7_9BACI</name>
<accession>A0A4S3PKJ7</accession>
<protein>
    <submittedName>
        <fullName evidence="1">Uncharacterized protein</fullName>
    </submittedName>
</protein>